<dbReference type="Pfam" id="PF00497">
    <property type="entry name" value="SBP_bac_3"/>
    <property type="match status" value="1"/>
</dbReference>
<keyword evidence="6" id="KW-1185">Reference proteome</keyword>
<feature type="signal peptide" evidence="3">
    <location>
        <begin position="1"/>
        <end position="19"/>
    </location>
</feature>
<protein>
    <submittedName>
        <fullName evidence="5">Transporter substrate-binding domain-containing protein</fullName>
    </submittedName>
</protein>
<organism evidence="5 6">
    <name type="scientific">Salinimonas marina</name>
    <dbReference type="NCBI Taxonomy" id="2785918"/>
    <lineage>
        <taxon>Bacteria</taxon>
        <taxon>Pseudomonadati</taxon>
        <taxon>Pseudomonadota</taxon>
        <taxon>Gammaproteobacteria</taxon>
        <taxon>Alteromonadales</taxon>
        <taxon>Alteromonadaceae</taxon>
        <taxon>Alteromonas/Salinimonas group</taxon>
        <taxon>Salinimonas</taxon>
    </lineage>
</organism>
<evidence type="ECO:0000313" key="5">
    <source>
        <dbReference type="EMBL" id="QPG05555.1"/>
    </source>
</evidence>
<dbReference type="KEGG" id="smaa:IT774_15915"/>
<gene>
    <name evidence="5" type="ORF">IT774_15915</name>
</gene>
<accession>A0A7S9HCV4</accession>
<dbReference type="PANTHER" id="PTHR35936:SF19">
    <property type="entry name" value="AMINO-ACID-BINDING PROTEIN YXEM-RELATED"/>
    <property type="match status" value="1"/>
</dbReference>
<proteinExistence type="inferred from homology"/>
<dbReference type="PANTHER" id="PTHR35936">
    <property type="entry name" value="MEMBRANE-BOUND LYTIC MUREIN TRANSGLYCOSYLASE F"/>
    <property type="match status" value="1"/>
</dbReference>
<keyword evidence="2 3" id="KW-0732">Signal</keyword>
<dbReference type="InterPro" id="IPR001638">
    <property type="entry name" value="Solute-binding_3/MltF_N"/>
</dbReference>
<dbReference type="EMBL" id="CP064795">
    <property type="protein sequence ID" value="QPG05555.1"/>
    <property type="molecule type" value="Genomic_DNA"/>
</dbReference>
<dbReference type="AlphaFoldDB" id="A0A7S9HCV4"/>
<reference evidence="5 6" key="1">
    <citation type="submission" date="2020-11" db="EMBL/GenBank/DDBJ databases">
        <title>Complete genome sequence for Salinimonas sp. strain G2-b.</title>
        <authorList>
            <person name="Park S.-J."/>
        </authorList>
    </citation>
    <scope>NUCLEOTIDE SEQUENCE [LARGE SCALE GENOMIC DNA]</scope>
    <source>
        <strain evidence="5 6">G2-b</strain>
    </source>
</reference>
<dbReference type="SUPFAM" id="SSF53850">
    <property type="entry name" value="Periplasmic binding protein-like II"/>
    <property type="match status" value="1"/>
</dbReference>
<dbReference type="Gene3D" id="3.40.190.10">
    <property type="entry name" value="Periplasmic binding protein-like II"/>
    <property type="match status" value="2"/>
</dbReference>
<evidence type="ECO:0000259" key="4">
    <source>
        <dbReference type="SMART" id="SM00062"/>
    </source>
</evidence>
<feature type="domain" description="Solute-binding protein family 3/N-terminal" evidence="4">
    <location>
        <begin position="21"/>
        <end position="241"/>
    </location>
</feature>
<evidence type="ECO:0000256" key="1">
    <source>
        <dbReference type="ARBA" id="ARBA00010333"/>
    </source>
</evidence>
<dbReference type="Proteomes" id="UP000595095">
    <property type="component" value="Chromosome"/>
</dbReference>
<dbReference type="SMART" id="SM00062">
    <property type="entry name" value="PBPb"/>
    <property type="match status" value="1"/>
</dbReference>
<evidence type="ECO:0000256" key="3">
    <source>
        <dbReference type="SAM" id="SignalP"/>
    </source>
</evidence>
<evidence type="ECO:0000313" key="6">
    <source>
        <dbReference type="Proteomes" id="UP000595095"/>
    </source>
</evidence>
<comment type="similarity">
    <text evidence="1">Belongs to the bacterial solute-binding protein 3 family.</text>
</comment>
<feature type="chain" id="PRO_5032545023" evidence="3">
    <location>
        <begin position="20"/>
        <end position="249"/>
    </location>
</feature>
<name>A0A7S9HCV4_9ALTE</name>
<evidence type="ECO:0000256" key="2">
    <source>
        <dbReference type="ARBA" id="ARBA00022729"/>
    </source>
</evidence>
<sequence length="249" mass="28233">MIRRLLFCVWFTASFTVSAKELTVVAGWDKPPYVITETLSGFELDLVNTILTRLGHTMTPVFVPFGRSARQLENGVADIVLTLSADHLVPNALLSDVYVAYQNSAISLASRDLTIEQPDDLFPYTVLAFQTAQDVLGPAYQQAVAGHKGYIEIAAQQRQVKMLLLGSVDVAVMDRNIFNWLRSQLPPRFQKEVIMHDLFERNEYRAAILNTELRQQFNTQLQRMKQDGSYDKLIKKYRLSYSNPPTGES</sequence>